<dbReference type="CDD" id="cd23507">
    <property type="entry name" value="hydrophobin_I"/>
    <property type="match status" value="1"/>
</dbReference>
<proteinExistence type="predicted"/>
<sequence length="114" mass="11551">MFATIFVAALAATSALAMPQSSCNANAAGQQMCCNDVIKHNNPSVKSGNSQTGILDFSLDNLVGDIAVGCAIGGGCKQTAVCCTDIKKEKKTLPGPLSFLTIGVELSCVGGNVL</sequence>
<evidence type="ECO:0000313" key="2">
    <source>
        <dbReference type="EMBL" id="KAL0957052.1"/>
    </source>
</evidence>
<reference evidence="3" key="1">
    <citation type="submission" date="2024-06" db="EMBL/GenBank/DDBJ databases">
        <title>Multi-omics analyses provide insights into the biosynthesis of the anticancer antibiotic pleurotin in Hohenbuehelia grisea.</title>
        <authorList>
            <person name="Weaver J.A."/>
            <person name="Alberti F."/>
        </authorList>
    </citation>
    <scope>NUCLEOTIDE SEQUENCE [LARGE SCALE GENOMIC DNA]</scope>
    <source>
        <strain evidence="3">T-177</strain>
    </source>
</reference>
<organism evidence="2 3">
    <name type="scientific">Hohenbuehelia grisea</name>
    <dbReference type="NCBI Taxonomy" id="104357"/>
    <lineage>
        <taxon>Eukaryota</taxon>
        <taxon>Fungi</taxon>
        <taxon>Dikarya</taxon>
        <taxon>Basidiomycota</taxon>
        <taxon>Agaricomycotina</taxon>
        <taxon>Agaricomycetes</taxon>
        <taxon>Agaricomycetidae</taxon>
        <taxon>Agaricales</taxon>
        <taxon>Pleurotineae</taxon>
        <taxon>Pleurotaceae</taxon>
        <taxon>Hohenbuehelia</taxon>
    </lineage>
</organism>
<evidence type="ECO:0000256" key="1">
    <source>
        <dbReference type="SAM" id="SignalP"/>
    </source>
</evidence>
<evidence type="ECO:0008006" key="4">
    <source>
        <dbReference type="Google" id="ProtNLM"/>
    </source>
</evidence>
<name>A0ABR3JNH3_9AGAR</name>
<evidence type="ECO:0000313" key="3">
    <source>
        <dbReference type="Proteomes" id="UP001556367"/>
    </source>
</evidence>
<dbReference type="Proteomes" id="UP001556367">
    <property type="component" value="Unassembled WGS sequence"/>
</dbReference>
<comment type="caution">
    <text evidence="2">The sequence shown here is derived from an EMBL/GenBank/DDBJ whole genome shotgun (WGS) entry which is preliminary data.</text>
</comment>
<gene>
    <name evidence="2" type="ORF">HGRIS_003152</name>
</gene>
<feature type="chain" id="PRO_5045477476" description="Hydrophobin" evidence="1">
    <location>
        <begin position="18"/>
        <end position="114"/>
    </location>
</feature>
<dbReference type="EMBL" id="JASNQZ010000006">
    <property type="protein sequence ID" value="KAL0957052.1"/>
    <property type="molecule type" value="Genomic_DNA"/>
</dbReference>
<feature type="signal peptide" evidence="1">
    <location>
        <begin position="1"/>
        <end position="17"/>
    </location>
</feature>
<keyword evidence="3" id="KW-1185">Reference proteome</keyword>
<protein>
    <recommendedName>
        <fullName evidence="4">Hydrophobin</fullName>
    </recommendedName>
</protein>
<keyword evidence="1" id="KW-0732">Signal</keyword>
<accession>A0ABR3JNH3</accession>